<accession>A0A7X1KBD3</accession>
<organism evidence="4 5">
    <name type="scientific">Novosphingobium aerophilum</name>
    <dbReference type="NCBI Taxonomy" id="2839843"/>
    <lineage>
        <taxon>Bacteria</taxon>
        <taxon>Pseudomonadati</taxon>
        <taxon>Pseudomonadota</taxon>
        <taxon>Alphaproteobacteria</taxon>
        <taxon>Sphingomonadales</taxon>
        <taxon>Sphingomonadaceae</taxon>
        <taxon>Novosphingobium</taxon>
    </lineage>
</organism>
<dbReference type="RefSeq" id="WP_185682456.1">
    <property type="nucleotide sequence ID" value="NZ_JACLAU010000004.1"/>
</dbReference>
<feature type="signal peptide" evidence="2">
    <location>
        <begin position="1"/>
        <end position="26"/>
    </location>
</feature>
<evidence type="ECO:0000256" key="2">
    <source>
        <dbReference type="SAM" id="SignalP"/>
    </source>
</evidence>
<dbReference type="AlphaFoldDB" id="A0A7X1KBD3"/>
<dbReference type="EMBL" id="JACLAU010000004">
    <property type="protein sequence ID" value="MBC2651035.1"/>
    <property type="molecule type" value="Genomic_DNA"/>
</dbReference>
<evidence type="ECO:0000259" key="3">
    <source>
        <dbReference type="PROSITE" id="PS50911"/>
    </source>
</evidence>
<feature type="region of interest" description="Disordered" evidence="1">
    <location>
        <begin position="30"/>
        <end position="55"/>
    </location>
</feature>
<keyword evidence="2" id="KW-0732">Signal</keyword>
<evidence type="ECO:0000256" key="1">
    <source>
        <dbReference type="SAM" id="MobiDB-lite"/>
    </source>
</evidence>
<evidence type="ECO:0000313" key="4">
    <source>
        <dbReference type="EMBL" id="MBC2651035.1"/>
    </source>
</evidence>
<evidence type="ECO:0000313" key="5">
    <source>
        <dbReference type="Proteomes" id="UP000520156"/>
    </source>
</evidence>
<dbReference type="Gene3D" id="3.90.1720.10">
    <property type="entry name" value="endopeptidase domain like (from Nostoc punctiforme)"/>
    <property type="match status" value="1"/>
</dbReference>
<keyword evidence="5" id="KW-1185">Reference proteome</keyword>
<protein>
    <submittedName>
        <fullName evidence="4">CHAP domain-containing protein</fullName>
    </submittedName>
</protein>
<comment type="caution">
    <text evidence="4">The sequence shown here is derived from an EMBL/GenBank/DDBJ whole genome shotgun (WGS) entry which is preliminary data.</text>
</comment>
<feature type="chain" id="PRO_5031473588" evidence="2">
    <location>
        <begin position="27"/>
        <end position="216"/>
    </location>
</feature>
<dbReference type="PROSITE" id="PS50911">
    <property type="entry name" value="CHAP"/>
    <property type="match status" value="1"/>
</dbReference>
<dbReference type="Pfam" id="PF05257">
    <property type="entry name" value="CHAP"/>
    <property type="match status" value="1"/>
</dbReference>
<dbReference type="Proteomes" id="UP000520156">
    <property type="component" value="Unassembled WGS sequence"/>
</dbReference>
<reference evidence="4 5" key="1">
    <citation type="submission" date="2020-08" db="EMBL/GenBank/DDBJ databases">
        <title>The genome sequence of Novosphingobium flavum 4Y4.</title>
        <authorList>
            <person name="Liu Y."/>
        </authorList>
    </citation>
    <scope>NUCLEOTIDE SEQUENCE [LARGE SCALE GENOMIC DNA]</scope>
    <source>
        <strain evidence="4 5">4Y4</strain>
    </source>
</reference>
<feature type="domain" description="Peptidase C51" evidence="3">
    <location>
        <begin position="37"/>
        <end position="162"/>
    </location>
</feature>
<gene>
    <name evidence="4" type="ORF">H7F49_04910</name>
</gene>
<name>A0A7X1KBD3_9SPHN</name>
<dbReference type="InterPro" id="IPR007921">
    <property type="entry name" value="CHAP_dom"/>
</dbReference>
<feature type="compositionally biased region" description="Basic and acidic residues" evidence="1">
    <location>
        <begin position="31"/>
        <end position="42"/>
    </location>
</feature>
<proteinExistence type="predicted"/>
<dbReference type="SUPFAM" id="SSF54001">
    <property type="entry name" value="Cysteine proteinases"/>
    <property type="match status" value="1"/>
</dbReference>
<dbReference type="InterPro" id="IPR038765">
    <property type="entry name" value="Papain-like_cys_pep_sf"/>
</dbReference>
<sequence>MRTAHPRLSALLGACALLAATAPVHAESAIDVERARGDRHDDDERDSVSGGGGSELPPYLQCVPYARQVSGIQIRGDAWTWWSQAEGRYARGNRPRVGAVMTFQPYGRMELGHVAAVSRIVDSRTVLLRHANWSPINGRRGQIEDNVRAVDVSPDNDWSQVRVWFAPIQNLGSTAWPVQGFIYPKRIDQTPRGTRVIDSVSDPIGAIIAARLAVKR</sequence>